<dbReference type="RefSeq" id="WP_014018343.1">
    <property type="nucleotide sequence ID" value="NC_015914.1"/>
</dbReference>
<dbReference type="HOGENOM" id="CLU_2616099_0_0_10"/>
<reference evidence="2" key="1">
    <citation type="submission" date="2011-07" db="EMBL/GenBank/DDBJ databases">
        <title>The complete genome of Cyclobacterium marinum DSM 745.</title>
        <authorList>
            <person name="Lucas S."/>
            <person name="Han J."/>
            <person name="Lapidus A."/>
            <person name="Bruce D."/>
            <person name="Goodwin L."/>
            <person name="Pitluck S."/>
            <person name="Peters L."/>
            <person name="Kyrpides N."/>
            <person name="Mavromatis K."/>
            <person name="Ivanova N."/>
            <person name="Ovchinnikova G."/>
            <person name="Chertkov O."/>
            <person name="Detter J.C."/>
            <person name="Tapia R."/>
            <person name="Han C."/>
            <person name="Land M."/>
            <person name="Hauser L."/>
            <person name="Markowitz V."/>
            <person name="Cheng J.-F."/>
            <person name="Hugenholtz P."/>
            <person name="Woyke T."/>
            <person name="Wu D."/>
            <person name="Tindall B."/>
            <person name="Schuetze A."/>
            <person name="Brambilla E."/>
            <person name="Klenk H.-P."/>
            <person name="Eisen J.A."/>
        </authorList>
    </citation>
    <scope>NUCLEOTIDE SEQUENCE [LARGE SCALE GENOMIC DNA]</scope>
    <source>
        <strain evidence="2">ATCC 25205 / DSM 745 / LMG 13164 / NCIMB 1802</strain>
    </source>
</reference>
<dbReference type="KEGG" id="cmr:Cycma_0263"/>
<organism evidence="1 2">
    <name type="scientific">Cyclobacterium marinum (strain ATCC 25205 / DSM 745 / LMG 13164 / NCIMB 1802)</name>
    <name type="common">Flectobacillus marinus</name>
    <dbReference type="NCBI Taxonomy" id="880070"/>
    <lineage>
        <taxon>Bacteria</taxon>
        <taxon>Pseudomonadati</taxon>
        <taxon>Bacteroidota</taxon>
        <taxon>Cytophagia</taxon>
        <taxon>Cytophagales</taxon>
        <taxon>Cyclobacteriaceae</taxon>
        <taxon>Cyclobacterium</taxon>
    </lineage>
</organism>
<protein>
    <submittedName>
        <fullName evidence="1">Uncharacterized protein</fullName>
    </submittedName>
</protein>
<evidence type="ECO:0000313" key="2">
    <source>
        <dbReference type="Proteomes" id="UP000001635"/>
    </source>
</evidence>
<dbReference type="STRING" id="880070.Cycma_0263"/>
<accession>G0J3A3</accession>
<gene>
    <name evidence="1" type="ordered locus">Cycma_0263</name>
</gene>
<evidence type="ECO:0000313" key="1">
    <source>
        <dbReference type="EMBL" id="AEL24044.1"/>
    </source>
</evidence>
<keyword evidence="2" id="KW-1185">Reference proteome</keyword>
<dbReference type="Proteomes" id="UP000001635">
    <property type="component" value="Chromosome"/>
</dbReference>
<name>G0J3A3_CYCMS</name>
<dbReference type="OrthoDB" id="1454060at2"/>
<dbReference type="EMBL" id="CP002955">
    <property type="protein sequence ID" value="AEL24044.1"/>
    <property type="molecule type" value="Genomic_DNA"/>
</dbReference>
<dbReference type="AlphaFoldDB" id="G0J3A3"/>
<sequence>MKNKYECCKCGWTGFHSEKRVKPNDGIPFLHTYVCPNCGHDSFYEIKNEECTGEKLPLTDAIQFGNYLNQNAEKWGDE</sequence>
<proteinExistence type="predicted"/>